<name>A0AB73BTI6_9FUSO</name>
<gene>
    <name evidence="1" type="ORF">FUSO3_11450</name>
</gene>
<evidence type="ECO:0000313" key="2">
    <source>
        <dbReference type="Proteomes" id="UP000027473"/>
    </source>
</evidence>
<protein>
    <submittedName>
        <fullName evidence="1">Uncharacterized protein</fullName>
    </submittedName>
</protein>
<sequence length="70" mass="8240">MENKNEKLENVIEKELENGNLYELFLTLNLGKFDKLILTAKTQKEVDFYNKLYEIALQTKQAELIEKGVF</sequence>
<organism evidence="1 2">
    <name type="scientific">Fusobacterium necrophorum BL</name>
    <dbReference type="NCBI Taxonomy" id="1441732"/>
    <lineage>
        <taxon>Bacteria</taxon>
        <taxon>Fusobacteriati</taxon>
        <taxon>Fusobacteriota</taxon>
        <taxon>Fusobacteriia</taxon>
        <taxon>Fusobacteriales</taxon>
        <taxon>Fusobacteriaceae</taxon>
        <taxon>Fusobacterium</taxon>
    </lineage>
</organism>
<comment type="caution">
    <text evidence="1">The sequence shown here is derived from an EMBL/GenBank/DDBJ whole genome shotgun (WGS) entry which is preliminary data.</text>
</comment>
<accession>A0AB73BTI6</accession>
<dbReference type="RefSeq" id="WP_051626248.1">
    <property type="nucleotide sequence ID" value="NZ_JAAC01000210.1"/>
</dbReference>
<dbReference type="Proteomes" id="UP000027473">
    <property type="component" value="Unassembled WGS sequence"/>
</dbReference>
<dbReference type="AlphaFoldDB" id="A0AB73BTI6"/>
<reference evidence="1 2" key="1">
    <citation type="submission" date="2014-01" db="EMBL/GenBank/DDBJ databases">
        <title>Comparative genomics of Fusobacterium necrophorum wild isolates.</title>
        <authorList>
            <person name="Kittichotirat W."/>
            <person name="Bumgarner R.E."/>
            <person name="Lawrence P."/>
        </authorList>
    </citation>
    <scope>NUCLEOTIDE SEQUENCE [LARGE SCALE GENOMIC DNA]</scope>
    <source>
        <strain evidence="1 2">BL</strain>
    </source>
</reference>
<dbReference type="EMBL" id="JAAC01000210">
    <property type="protein sequence ID" value="KDE60969.1"/>
    <property type="molecule type" value="Genomic_DNA"/>
</dbReference>
<evidence type="ECO:0000313" key="1">
    <source>
        <dbReference type="EMBL" id="KDE60969.1"/>
    </source>
</evidence>
<proteinExistence type="predicted"/>